<reference evidence="2" key="1">
    <citation type="submission" date="2022-09" db="EMBL/GenBank/DDBJ databases">
        <title>Rhodovastum sp. nov. RN2-1 isolated from soil in Seongnam, South Korea.</title>
        <authorList>
            <person name="Le N.T."/>
        </authorList>
    </citation>
    <scope>NUCLEOTIDE SEQUENCE</scope>
    <source>
        <strain evidence="2">RN2-1</strain>
    </source>
</reference>
<evidence type="ECO:0000313" key="2">
    <source>
        <dbReference type="EMBL" id="MCW3476543.1"/>
    </source>
</evidence>
<evidence type="ECO:0008006" key="4">
    <source>
        <dbReference type="Google" id="ProtNLM"/>
    </source>
</evidence>
<evidence type="ECO:0000313" key="3">
    <source>
        <dbReference type="Proteomes" id="UP001165679"/>
    </source>
</evidence>
<proteinExistence type="predicted"/>
<protein>
    <recommendedName>
        <fullName evidence="4">Lipoprotein</fullName>
    </recommendedName>
</protein>
<dbReference type="EMBL" id="JAPDNT010000020">
    <property type="protein sequence ID" value="MCW3476543.1"/>
    <property type="molecule type" value="Genomic_DNA"/>
</dbReference>
<keyword evidence="3" id="KW-1185">Reference proteome</keyword>
<dbReference type="RefSeq" id="WP_264715346.1">
    <property type="nucleotide sequence ID" value="NZ_JAPDNT010000020.1"/>
</dbReference>
<evidence type="ECO:0000256" key="1">
    <source>
        <dbReference type="SAM" id="SignalP"/>
    </source>
</evidence>
<reference evidence="2" key="2">
    <citation type="submission" date="2022-10" db="EMBL/GenBank/DDBJ databases">
        <authorList>
            <person name="Trinh H.N."/>
        </authorList>
    </citation>
    <scope>NUCLEOTIDE SEQUENCE</scope>
    <source>
        <strain evidence="2">RN2-1</strain>
    </source>
</reference>
<feature type="chain" id="PRO_5041271372" description="Lipoprotein" evidence="1">
    <location>
        <begin position="20"/>
        <end position="123"/>
    </location>
</feature>
<name>A0AA41YU04_9PROT</name>
<feature type="signal peptide" evidence="1">
    <location>
        <begin position="1"/>
        <end position="19"/>
    </location>
</feature>
<keyword evidence="1" id="KW-0732">Signal</keyword>
<dbReference type="Proteomes" id="UP001165679">
    <property type="component" value="Unassembled WGS sequence"/>
</dbReference>
<gene>
    <name evidence="2" type="ORF">OL599_18425</name>
</gene>
<dbReference type="AlphaFoldDB" id="A0AA41YU04"/>
<dbReference type="PROSITE" id="PS51257">
    <property type="entry name" value="PROKAR_LIPOPROTEIN"/>
    <property type="match status" value="1"/>
</dbReference>
<organism evidence="2 3">
    <name type="scientific">Limobrevibacterium gyesilva</name>
    <dbReference type="NCBI Taxonomy" id="2991712"/>
    <lineage>
        <taxon>Bacteria</taxon>
        <taxon>Pseudomonadati</taxon>
        <taxon>Pseudomonadota</taxon>
        <taxon>Alphaproteobacteria</taxon>
        <taxon>Acetobacterales</taxon>
        <taxon>Acetobacteraceae</taxon>
        <taxon>Limobrevibacterium</taxon>
    </lineage>
</organism>
<accession>A0AA41YU04</accession>
<comment type="caution">
    <text evidence="2">The sequence shown here is derived from an EMBL/GenBank/DDBJ whole genome shotgun (WGS) entry which is preliminary data.</text>
</comment>
<sequence>MFRGLPILMALLLAGCSTALTRQTRYTGTMTPSGACGSAGQATLVVMDRKANFVPNDGALVVPGDVAPDGTLSGGLELLGADRKPFPLALQGHVDADRAEGSYTTPRCRFTLDLRRVPVSLLP</sequence>